<dbReference type="GO" id="GO:0016491">
    <property type="term" value="F:oxidoreductase activity"/>
    <property type="evidence" value="ECO:0007669"/>
    <property type="project" value="InterPro"/>
</dbReference>
<accession>A0A7S2MT20</accession>
<keyword evidence="2" id="KW-0186">Copper</keyword>
<protein>
    <recommendedName>
        <fullName evidence="3">Tyrosinase copper-binding domain-containing protein</fullName>
    </recommendedName>
</protein>
<evidence type="ECO:0000256" key="2">
    <source>
        <dbReference type="ARBA" id="ARBA00023008"/>
    </source>
</evidence>
<dbReference type="PANTHER" id="PTHR11474">
    <property type="entry name" value="TYROSINASE FAMILY MEMBER"/>
    <property type="match status" value="1"/>
</dbReference>
<evidence type="ECO:0000256" key="1">
    <source>
        <dbReference type="ARBA" id="ARBA00022723"/>
    </source>
</evidence>
<dbReference type="InterPro" id="IPR050316">
    <property type="entry name" value="Tyrosinase/Hemocyanin"/>
</dbReference>
<evidence type="ECO:0000313" key="4">
    <source>
        <dbReference type="EMBL" id="CAD9501105.1"/>
    </source>
</evidence>
<dbReference type="Pfam" id="PF00264">
    <property type="entry name" value="Tyrosinase"/>
    <property type="match status" value="1"/>
</dbReference>
<gene>
    <name evidence="4" type="ORF">DSPE1174_LOCUS33895</name>
</gene>
<dbReference type="InterPro" id="IPR002227">
    <property type="entry name" value="Tyrosinase_Cu-bd"/>
</dbReference>
<dbReference type="PROSITE" id="PS00498">
    <property type="entry name" value="TYROSINASE_2"/>
    <property type="match status" value="1"/>
</dbReference>
<feature type="domain" description="Tyrosinase copper-binding" evidence="3">
    <location>
        <begin position="601"/>
        <end position="612"/>
    </location>
</feature>
<reference evidence="4" key="1">
    <citation type="submission" date="2021-01" db="EMBL/GenBank/DDBJ databases">
        <authorList>
            <person name="Corre E."/>
            <person name="Pelletier E."/>
            <person name="Niang G."/>
            <person name="Scheremetjew M."/>
            <person name="Finn R."/>
            <person name="Kale V."/>
            <person name="Holt S."/>
            <person name="Cochrane G."/>
            <person name="Meng A."/>
            <person name="Brown T."/>
            <person name="Cohen L."/>
        </authorList>
    </citation>
    <scope>NUCLEOTIDE SEQUENCE</scope>
    <source>
        <strain evidence="4">CCMP1381</strain>
    </source>
</reference>
<dbReference type="SUPFAM" id="SSF48056">
    <property type="entry name" value="Di-copper centre-containing domain"/>
    <property type="match status" value="2"/>
</dbReference>
<name>A0A7S2MT20_9STRA</name>
<dbReference type="GO" id="GO:0046872">
    <property type="term" value="F:metal ion binding"/>
    <property type="evidence" value="ECO:0007669"/>
    <property type="project" value="UniProtKB-KW"/>
</dbReference>
<dbReference type="InterPro" id="IPR008922">
    <property type="entry name" value="Di-copper_centre_dom_sf"/>
</dbReference>
<organism evidence="4">
    <name type="scientific">Octactis speculum</name>
    <dbReference type="NCBI Taxonomy" id="3111310"/>
    <lineage>
        <taxon>Eukaryota</taxon>
        <taxon>Sar</taxon>
        <taxon>Stramenopiles</taxon>
        <taxon>Ochrophyta</taxon>
        <taxon>Dictyochophyceae</taxon>
        <taxon>Dictyochales</taxon>
        <taxon>Dictyochaceae</taxon>
        <taxon>Octactis</taxon>
    </lineage>
</organism>
<sequence>MTFLYGSVPTIKENLLPADASQNNPKAYTRNTITDVFVVCSTLAVLSFVAANGNSSSGLTNKGGLKTNTLRQSSLTVHSSSSRVVIEKVTTVGQFSITASNTLSDNSLGQDYPFLTGRSLVEPFRETTLSLQENENDTGVIHSSISISSAIWQIDQTSPTRDKRVIAIIKAINNVTSANKNDGKVLFVPVTHVFKRLGSYHVKTEVLFASDNEDNTLSKTMHRDILCRYVRRSLRSLPAMERGAFLDAIRAMMDTGMHEGRALYGTEYRSIEHLVGLHLNNAALRKADRLHDGMGFLTQHAAVTSEFELSLQAISPMLAVPYWDYTYDQYIANMTDTPLATLWSMDVWDADWFGRAAGPLRTPTEGRFAYVSVSVNASAQVHSPYGYLRSPWNVNRSPYLTRNHDFCGADFIWNHEGISAISSNSATSWPSCEVHWQLTYHVDTWYEYVWNSNYQPHGPVHFMIGGWSNCGKLAERVDALGAGMAKDGIFPTTKEEVKHKLALDELKMTLVTLPKTMWKDGYVEFPTYCSLDTPEEHCTMICLHSMSNESYRNEIMNTYGEDLFGDWEGNLSTAVKAQLLETLCSTPFAGGDHAEASSPLDPSFWPIHPTVDRLLQWKRLAQPFTNAEWLDPEDFYSTSFCKTTNKNTGCEGHNPYDLTEWVTHYENENDGEWVSSYLSNSEIFHLSDPTISSYHLPYVYDNFEWPHCDLAGWKFRKPS</sequence>
<evidence type="ECO:0000259" key="3">
    <source>
        <dbReference type="PROSITE" id="PS00498"/>
    </source>
</evidence>
<dbReference type="Gene3D" id="1.10.1280.10">
    <property type="entry name" value="Di-copper center containing domain from catechol oxidase"/>
    <property type="match status" value="1"/>
</dbReference>
<dbReference type="EMBL" id="HBGS01064859">
    <property type="protein sequence ID" value="CAD9501105.1"/>
    <property type="molecule type" value="Transcribed_RNA"/>
</dbReference>
<keyword evidence="1" id="KW-0479">Metal-binding</keyword>
<dbReference type="AlphaFoldDB" id="A0A7S2MT20"/>
<dbReference type="PANTHER" id="PTHR11474:SF126">
    <property type="entry name" value="TYROSINASE-LIKE PROTEIN TYR-1-RELATED"/>
    <property type="match status" value="1"/>
</dbReference>
<proteinExistence type="predicted"/>